<protein>
    <submittedName>
        <fullName evidence="1">Uncharacterized protein</fullName>
    </submittedName>
</protein>
<accession>A0A1H1ITU0</accession>
<gene>
    <name evidence="1" type="ORF">SAMN05443245_5612</name>
</gene>
<reference evidence="2" key="1">
    <citation type="submission" date="2016-10" db="EMBL/GenBank/DDBJ databases">
        <authorList>
            <person name="Varghese N."/>
            <person name="Submissions S."/>
        </authorList>
    </citation>
    <scope>NUCLEOTIDE SEQUENCE [LARGE SCALE GENOMIC DNA]</scope>
    <source>
        <strain evidence="2">GAS106B</strain>
    </source>
</reference>
<dbReference type="RefSeq" id="WP_290439534.1">
    <property type="nucleotide sequence ID" value="NZ_FNKP01000002.1"/>
</dbReference>
<organism evidence="1 2">
    <name type="scientific">Paraburkholderia fungorum</name>
    <dbReference type="NCBI Taxonomy" id="134537"/>
    <lineage>
        <taxon>Bacteria</taxon>
        <taxon>Pseudomonadati</taxon>
        <taxon>Pseudomonadota</taxon>
        <taxon>Betaproteobacteria</taxon>
        <taxon>Burkholderiales</taxon>
        <taxon>Burkholderiaceae</taxon>
        <taxon>Paraburkholderia</taxon>
    </lineage>
</organism>
<dbReference type="AlphaFoldDB" id="A0A1H1ITU0"/>
<dbReference type="Proteomes" id="UP000183487">
    <property type="component" value="Unassembled WGS sequence"/>
</dbReference>
<evidence type="ECO:0000313" key="2">
    <source>
        <dbReference type="Proteomes" id="UP000183487"/>
    </source>
</evidence>
<sequence length="43" mass="5051">MKKTEKPNGYAFDTGTTMHVEQYARIAHFELMRIGVIAQFQKY</sequence>
<dbReference type="EMBL" id="FNKP01000002">
    <property type="protein sequence ID" value="SDR40766.1"/>
    <property type="molecule type" value="Genomic_DNA"/>
</dbReference>
<evidence type="ECO:0000313" key="1">
    <source>
        <dbReference type="EMBL" id="SDR40766.1"/>
    </source>
</evidence>
<keyword evidence="2" id="KW-1185">Reference proteome</keyword>
<proteinExistence type="predicted"/>
<name>A0A1H1ITU0_9BURK</name>